<comment type="caution">
    <text evidence="2">The sequence shown here is derived from an EMBL/GenBank/DDBJ whole genome shotgun (WGS) entry which is preliminary data.</text>
</comment>
<feature type="transmembrane region" description="Helical" evidence="1">
    <location>
        <begin position="43"/>
        <end position="76"/>
    </location>
</feature>
<dbReference type="Proteomes" id="UP000602532">
    <property type="component" value="Unassembled WGS sequence"/>
</dbReference>
<feature type="transmembrane region" description="Helical" evidence="1">
    <location>
        <begin position="374"/>
        <end position="399"/>
    </location>
</feature>
<organism evidence="2 3">
    <name type="scientific">Microbacterium gallinarum</name>
    <dbReference type="NCBI Taxonomy" id="2762209"/>
    <lineage>
        <taxon>Bacteria</taxon>
        <taxon>Bacillati</taxon>
        <taxon>Actinomycetota</taxon>
        <taxon>Actinomycetes</taxon>
        <taxon>Micrococcales</taxon>
        <taxon>Microbacteriaceae</taxon>
        <taxon>Microbacterium</taxon>
    </lineage>
</organism>
<protein>
    <recommendedName>
        <fullName evidence="4">DUF3137 domain-containing protein</fullName>
    </recommendedName>
</protein>
<keyword evidence="1" id="KW-0812">Transmembrane</keyword>
<keyword evidence="1" id="KW-0472">Membrane</keyword>
<dbReference type="RefSeq" id="WP_191764923.1">
    <property type="nucleotide sequence ID" value="NZ_JACSPM010000001.1"/>
</dbReference>
<reference evidence="2 3" key="1">
    <citation type="submission" date="2020-08" db="EMBL/GenBank/DDBJ databases">
        <title>A Genomic Blueprint of the Chicken Gut Microbiome.</title>
        <authorList>
            <person name="Gilroy R."/>
            <person name="Ravi A."/>
            <person name="Getino M."/>
            <person name="Pursley I."/>
            <person name="Horton D.L."/>
            <person name="Alikhan N.-F."/>
            <person name="Baker D."/>
            <person name="Gharbi K."/>
            <person name="Hall N."/>
            <person name="Watson M."/>
            <person name="Adriaenssens E.M."/>
            <person name="Foster-Nyarko E."/>
            <person name="Jarju S."/>
            <person name="Secka A."/>
            <person name="Antonio M."/>
            <person name="Oren A."/>
            <person name="Chaudhuri R."/>
            <person name="La Ragione R.M."/>
            <person name="Hildebrand F."/>
            <person name="Pallen M.J."/>
        </authorList>
    </citation>
    <scope>NUCLEOTIDE SEQUENCE [LARGE SCALE GENOMIC DNA]</scope>
    <source>
        <strain evidence="2 3">Sa1CUA4</strain>
    </source>
</reference>
<evidence type="ECO:0008006" key="4">
    <source>
        <dbReference type="Google" id="ProtNLM"/>
    </source>
</evidence>
<name>A0ABR8X2G7_9MICO</name>
<evidence type="ECO:0000313" key="2">
    <source>
        <dbReference type="EMBL" id="MBD8023016.1"/>
    </source>
</evidence>
<gene>
    <name evidence="2" type="ORF">H9622_05335</name>
</gene>
<proteinExistence type="predicted"/>
<keyword evidence="3" id="KW-1185">Reference proteome</keyword>
<dbReference type="EMBL" id="JACSPM010000001">
    <property type="protein sequence ID" value="MBD8023016.1"/>
    <property type="molecule type" value="Genomic_DNA"/>
</dbReference>
<feature type="transmembrane region" description="Helical" evidence="1">
    <location>
        <begin position="88"/>
        <end position="115"/>
    </location>
</feature>
<evidence type="ECO:0000256" key="1">
    <source>
        <dbReference type="SAM" id="Phobius"/>
    </source>
</evidence>
<keyword evidence="1" id="KW-1133">Transmembrane helix</keyword>
<evidence type="ECO:0000313" key="3">
    <source>
        <dbReference type="Proteomes" id="UP000602532"/>
    </source>
</evidence>
<accession>A0ABR8X2G7</accession>
<sequence length="400" mass="43173">MTLPSAAAAPSYPFDARPLVEPVDAAEARAYAKRLRESGRVPGMFTGSTAVVVVVVGVFVVAFGSVFVTMFVSIFASLAGAVGEGGGFTGALFGVVPFLVIGVAITLVVVGFTTAGRTAAVRMFRLERFARANGMSYLPRFDSPGLPGMIFSIGSARQASDLVRGDHPRFVEFANYRYTTGSGKNKTTHAWGYVAVKLDVPLPHIVLDARGNNGLFGSNLPATFDKDQRLSLEGDFDRYFSLYCPEGYGPDALYLFTPDIMARFIDNAAALDVEIVDDWLFLYAKRDFSTLDPATWAWLFSVVGALLDKFAQWARWRDDRLRAQAQLRTDAASGPPAGAGEAASAVPFTPPLDALRPPPGVAPQGRRLQRGVPWVSLIAMGAVVLWWIVSQTGVLGLFFR</sequence>